<comment type="caution">
    <text evidence="1">The sequence shown here is derived from an EMBL/GenBank/DDBJ whole genome shotgun (WGS) entry which is preliminary data.</text>
</comment>
<sequence>ITKKGRILLRKYLGQATFSLLRGDRILGPYYHRKVAEGMPAGKAKVASMRKLVKMLYGAAKSREQFDPQRVYQCAG</sequence>
<gene>
    <name evidence="1" type="ORF">J6I44_20650</name>
</gene>
<organism evidence="1 2">
    <name type="scientific">Fodinibius salsisoli</name>
    <dbReference type="NCBI Taxonomy" id="2820877"/>
    <lineage>
        <taxon>Bacteria</taxon>
        <taxon>Pseudomonadati</taxon>
        <taxon>Balneolota</taxon>
        <taxon>Balneolia</taxon>
        <taxon>Balneolales</taxon>
        <taxon>Balneolaceae</taxon>
        <taxon>Fodinibius</taxon>
    </lineage>
</organism>
<evidence type="ECO:0000313" key="2">
    <source>
        <dbReference type="Proteomes" id="UP001207918"/>
    </source>
</evidence>
<reference evidence="1 2" key="1">
    <citation type="submission" date="2021-03" db="EMBL/GenBank/DDBJ databases">
        <title>Aliifodinibius sp. nov., a new bacterium isolated from saline soil.</title>
        <authorList>
            <person name="Galisteo C."/>
            <person name="De La Haba R."/>
            <person name="Sanchez-Porro C."/>
            <person name="Ventosa A."/>
        </authorList>
    </citation>
    <scope>NUCLEOTIDE SEQUENCE [LARGE SCALE GENOMIC DNA]</scope>
    <source>
        <strain evidence="1 2">1BSP15-2V2</strain>
    </source>
</reference>
<proteinExistence type="predicted"/>
<name>A0ABT3PTU6_9BACT</name>
<evidence type="ECO:0008006" key="3">
    <source>
        <dbReference type="Google" id="ProtNLM"/>
    </source>
</evidence>
<feature type="non-terminal residue" evidence="1">
    <location>
        <position position="1"/>
    </location>
</feature>
<keyword evidence="2" id="KW-1185">Reference proteome</keyword>
<evidence type="ECO:0000313" key="1">
    <source>
        <dbReference type="EMBL" id="MCW9709280.1"/>
    </source>
</evidence>
<dbReference type="EMBL" id="JAGGJA010000043">
    <property type="protein sequence ID" value="MCW9709280.1"/>
    <property type="molecule type" value="Genomic_DNA"/>
</dbReference>
<protein>
    <recommendedName>
        <fullName evidence="3">Transposase IS116/IS110/IS902 family protein</fullName>
    </recommendedName>
</protein>
<accession>A0ABT3PTU6</accession>
<dbReference type="Proteomes" id="UP001207918">
    <property type="component" value="Unassembled WGS sequence"/>
</dbReference>